<keyword evidence="2 5" id="KW-0812">Transmembrane</keyword>
<keyword evidence="4 5" id="KW-0472">Membrane</keyword>
<feature type="transmembrane region" description="Helical" evidence="5">
    <location>
        <begin position="73"/>
        <end position="91"/>
    </location>
</feature>
<dbReference type="Pfam" id="PF13564">
    <property type="entry name" value="DoxX_2"/>
    <property type="match status" value="1"/>
</dbReference>
<protein>
    <submittedName>
        <fullName evidence="6">Membrane protein</fullName>
    </submittedName>
</protein>
<evidence type="ECO:0000313" key="7">
    <source>
        <dbReference type="Proteomes" id="UP000615455"/>
    </source>
</evidence>
<feature type="transmembrane region" description="Helical" evidence="5">
    <location>
        <begin position="97"/>
        <end position="117"/>
    </location>
</feature>
<proteinExistence type="predicted"/>
<name>A0ABQ1EWJ3_9BACL</name>
<evidence type="ECO:0000256" key="5">
    <source>
        <dbReference type="SAM" id="Phobius"/>
    </source>
</evidence>
<evidence type="ECO:0000256" key="4">
    <source>
        <dbReference type="ARBA" id="ARBA00023136"/>
    </source>
</evidence>
<reference evidence="7" key="1">
    <citation type="journal article" date="2019" name="Int. J. Syst. Evol. Microbiol.">
        <title>The Global Catalogue of Microorganisms (GCM) 10K type strain sequencing project: providing services to taxonomists for standard genome sequencing and annotation.</title>
        <authorList>
            <consortium name="The Broad Institute Genomics Platform"/>
            <consortium name="The Broad Institute Genome Sequencing Center for Infectious Disease"/>
            <person name="Wu L."/>
            <person name="Ma J."/>
        </authorList>
    </citation>
    <scope>NUCLEOTIDE SEQUENCE [LARGE SCALE GENOMIC DNA]</scope>
    <source>
        <strain evidence="7">CGMCC 1.15043</strain>
    </source>
</reference>
<evidence type="ECO:0000256" key="1">
    <source>
        <dbReference type="ARBA" id="ARBA00004141"/>
    </source>
</evidence>
<keyword evidence="7" id="KW-1185">Reference proteome</keyword>
<dbReference type="EMBL" id="BMHE01000022">
    <property type="protein sequence ID" value="GFZ90639.1"/>
    <property type="molecule type" value="Genomic_DNA"/>
</dbReference>
<feature type="transmembrane region" description="Helical" evidence="5">
    <location>
        <begin position="50"/>
        <end position="68"/>
    </location>
</feature>
<comment type="subcellular location">
    <subcellularLocation>
        <location evidence="1">Membrane</location>
        <topology evidence="1">Multi-pass membrane protein</topology>
    </subcellularLocation>
</comment>
<sequence length="128" mass="14211">MTRNISKGRLWTGRVLSWIAIIFMLLDGIMKLIKPAVVVESTVSLGFQEHHIVVIGILGLLATILYAVPRTTILGAILLTGYFGGVLATQLRMDAPLFSTLLFSVYLAILVWGGLWLRNEQVRKLFLS</sequence>
<feature type="transmembrane region" description="Helical" evidence="5">
    <location>
        <begin position="12"/>
        <end position="30"/>
    </location>
</feature>
<dbReference type="RefSeq" id="WP_189014538.1">
    <property type="nucleotide sequence ID" value="NZ_BMHE01000022.1"/>
</dbReference>
<gene>
    <name evidence="6" type="ORF">GCM10008018_41240</name>
</gene>
<comment type="caution">
    <text evidence="6">The sequence shown here is derived from an EMBL/GenBank/DDBJ whole genome shotgun (WGS) entry which is preliminary data.</text>
</comment>
<evidence type="ECO:0000256" key="2">
    <source>
        <dbReference type="ARBA" id="ARBA00022692"/>
    </source>
</evidence>
<evidence type="ECO:0000256" key="3">
    <source>
        <dbReference type="ARBA" id="ARBA00022989"/>
    </source>
</evidence>
<organism evidence="6 7">
    <name type="scientific">Paenibacillus marchantiophytorum</name>
    <dbReference type="NCBI Taxonomy" id="1619310"/>
    <lineage>
        <taxon>Bacteria</taxon>
        <taxon>Bacillati</taxon>
        <taxon>Bacillota</taxon>
        <taxon>Bacilli</taxon>
        <taxon>Bacillales</taxon>
        <taxon>Paenibacillaceae</taxon>
        <taxon>Paenibacillus</taxon>
    </lineage>
</organism>
<accession>A0ABQ1EWJ3</accession>
<dbReference type="InterPro" id="IPR032808">
    <property type="entry name" value="DoxX"/>
</dbReference>
<dbReference type="Proteomes" id="UP000615455">
    <property type="component" value="Unassembled WGS sequence"/>
</dbReference>
<evidence type="ECO:0000313" key="6">
    <source>
        <dbReference type="EMBL" id="GFZ90639.1"/>
    </source>
</evidence>
<keyword evidence="3 5" id="KW-1133">Transmembrane helix</keyword>